<sequence length="173" mass="19006">KRRHHGLQPGLVLVGKAVERRAVDIEHAHQPAVLDERDNDFRIRRRIARDVARERVHVRHDDGFALDGRRAAHAAAERDAGAGRLALERADEEVFAIARFRGHGEVKAGPVQVGERVVDERRELRRVGGEVALALEDAGDLAYQQVVVGAGAAFGIDVHGGHAALSKTRILRQ</sequence>
<dbReference type="Proteomes" id="UP000008311">
    <property type="component" value="Unassembled WGS sequence"/>
</dbReference>
<proteinExistence type="predicted"/>
<keyword evidence="2" id="KW-1185">Reference proteome</keyword>
<dbReference type="EMBL" id="EQ980329">
    <property type="protein sequence ID" value="EEF25176.1"/>
    <property type="molecule type" value="Genomic_DNA"/>
</dbReference>
<dbReference type="InParanoid" id="B9TG37"/>
<feature type="non-terminal residue" evidence="1">
    <location>
        <position position="1"/>
    </location>
</feature>
<evidence type="ECO:0000313" key="2">
    <source>
        <dbReference type="Proteomes" id="UP000008311"/>
    </source>
</evidence>
<reference evidence="2" key="1">
    <citation type="journal article" date="2010" name="Nat. Biotechnol.">
        <title>Draft genome sequence of the oilseed species Ricinus communis.</title>
        <authorList>
            <person name="Chan A.P."/>
            <person name="Crabtree J."/>
            <person name="Zhao Q."/>
            <person name="Lorenzi H."/>
            <person name="Orvis J."/>
            <person name="Puiu D."/>
            <person name="Melake-Berhan A."/>
            <person name="Jones K.M."/>
            <person name="Redman J."/>
            <person name="Chen G."/>
            <person name="Cahoon E.B."/>
            <person name="Gedil M."/>
            <person name="Stanke M."/>
            <person name="Haas B.J."/>
            <person name="Wortman J.R."/>
            <person name="Fraser-Liggett C.M."/>
            <person name="Ravel J."/>
            <person name="Rabinowicz P.D."/>
        </authorList>
    </citation>
    <scope>NUCLEOTIDE SEQUENCE [LARGE SCALE GENOMIC DNA]</scope>
    <source>
        <strain evidence="2">cv. Hale</strain>
    </source>
</reference>
<organism evidence="1 2">
    <name type="scientific">Ricinus communis</name>
    <name type="common">Castor bean</name>
    <dbReference type="NCBI Taxonomy" id="3988"/>
    <lineage>
        <taxon>Eukaryota</taxon>
        <taxon>Viridiplantae</taxon>
        <taxon>Streptophyta</taxon>
        <taxon>Embryophyta</taxon>
        <taxon>Tracheophyta</taxon>
        <taxon>Spermatophyta</taxon>
        <taxon>Magnoliopsida</taxon>
        <taxon>eudicotyledons</taxon>
        <taxon>Gunneridae</taxon>
        <taxon>Pentapetalae</taxon>
        <taxon>rosids</taxon>
        <taxon>fabids</taxon>
        <taxon>Malpighiales</taxon>
        <taxon>Euphorbiaceae</taxon>
        <taxon>Acalyphoideae</taxon>
        <taxon>Acalypheae</taxon>
        <taxon>Ricinus</taxon>
    </lineage>
</organism>
<dbReference type="AlphaFoldDB" id="B9TG37"/>
<protein>
    <submittedName>
        <fullName evidence="1">Uncharacterized protein</fullName>
    </submittedName>
</protein>
<gene>
    <name evidence="1" type="ORF">RCOM_1840950</name>
</gene>
<evidence type="ECO:0000313" key="1">
    <source>
        <dbReference type="EMBL" id="EEF25176.1"/>
    </source>
</evidence>
<accession>B9TG37</accession>
<name>B9TG37_RICCO</name>